<proteinExistence type="inferred from homology"/>
<evidence type="ECO:0000256" key="1">
    <source>
        <dbReference type="ARBA" id="ARBA00004286"/>
    </source>
</evidence>
<feature type="region of interest" description="Disordered" evidence="8">
    <location>
        <begin position="1010"/>
        <end position="1085"/>
    </location>
</feature>
<dbReference type="Proteomes" id="UP001412239">
    <property type="component" value="Unassembled WGS sequence"/>
</dbReference>
<dbReference type="InterPro" id="IPR027165">
    <property type="entry name" value="CND3"/>
</dbReference>
<keyword evidence="5" id="KW-0498">Mitosis</keyword>
<evidence type="ECO:0000256" key="2">
    <source>
        <dbReference type="ARBA" id="ARBA00006533"/>
    </source>
</evidence>
<evidence type="ECO:0000256" key="6">
    <source>
        <dbReference type="ARBA" id="ARBA00023067"/>
    </source>
</evidence>
<dbReference type="GO" id="GO:0000796">
    <property type="term" value="C:condensin complex"/>
    <property type="evidence" value="ECO:0007669"/>
    <property type="project" value="InterPro"/>
</dbReference>
<dbReference type="SUPFAM" id="SSF48371">
    <property type="entry name" value="ARM repeat"/>
    <property type="match status" value="2"/>
</dbReference>
<feature type="compositionally biased region" description="Acidic residues" evidence="8">
    <location>
        <begin position="1071"/>
        <end position="1085"/>
    </location>
</feature>
<feature type="compositionally biased region" description="Low complexity" evidence="8">
    <location>
        <begin position="1"/>
        <end position="10"/>
    </location>
</feature>
<dbReference type="Gene3D" id="1.25.10.10">
    <property type="entry name" value="Leucine-rich Repeat Variant"/>
    <property type="match status" value="1"/>
</dbReference>
<dbReference type="PANTHER" id="PTHR14418">
    <property type="entry name" value="CONDENSIN COMPLEX SUBUNIT 3-RELATED"/>
    <property type="match status" value="1"/>
</dbReference>
<keyword evidence="3" id="KW-0158">Chromosome</keyword>
<feature type="region of interest" description="Disordered" evidence="8">
    <location>
        <begin position="1"/>
        <end position="46"/>
    </location>
</feature>
<evidence type="ECO:0000256" key="4">
    <source>
        <dbReference type="ARBA" id="ARBA00022618"/>
    </source>
</evidence>
<keyword evidence="7" id="KW-0131">Cell cycle</keyword>
<evidence type="ECO:0000259" key="9">
    <source>
        <dbReference type="Pfam" id="PF12719"/>
    </source>
</evidence>
<protein>
    <recommendedName>
        <fullName evidence="9">Nuclear condensin complex subunit 3 C-terminal domain-containing protein</fullName>
    </recommendedName>
</protein>
<dbReference type="GO" id="GO:0051301">
    <property type="term" value="P:cell division"/>
    <property type="evidence" value="ECO:0007669"/>
    <property type="project" value="UniProtKB-KW"/>
</dbReference>
<feature type="compositionally biased region" description="Basic residues" evidence="8">
    <location>
        <begin position="11"/>
        <end position="20"/>
    </location>
</feature>
<feature type="region of interest" description="Disordered" evidence="8">
    <location>
        <begin position="604"/>
        <end position="657"/>
    </location>
</feature>
<dbReference type="Pfam" id="PF12719">
    <property type="entry name" value="Cnd3"/>
    <property type="match status" value="1"/>
</dbReference>
<dbReference type="InterPro" id="IPR011989">
    <property type="entry name" value="ARM-like"/>
</dbReference>
<dbReference type="GO" id="GO:0007076">
    <property type="term" value="P:mitotic chromosome condensation"/>
    <property type="evidence" value="ECO:0007669"/>
    <property type="project" value="InterPro"/>
</dbReference>
<evidence type="ECO:0000313" key="10">
    <source>
        <dbReference type="EMBL" id="CUS08458.1"/>
    </source>
</evidence>
<evidence type="ECO:0000256" key="8">
    <source>
        <dbReference type="SAM" id="MobiDB-lite"/>
    </source>
</evidence>
<evidence type="ECO:0000313" key="11">
    <source>
        <dbReference type="Proteomes" id="UP001412239"/>
    </source>
</evidence>
<feature type="compositionally biased region" description="Low complexity" evidence="8">
    <location>
        <begin position="23"/>
        <end position="32"/>
    </location>
</feature>
<dbReference type="GO" id="GO:0000793">
    <property type="term" value="C:condensed chromosome"/>
    <property type="evidence" value="ECO:0007669"/>
    <property type="project" value="TreeGrafter"/>
</dbReference>
<dbReference type="EMBL" id="LN891131">
    <property type="protein sequence ID" value="CUS08458.1"/>
    <property type="molecule type" value="Genomic_DNA"/>
</dbReference>
<dbReference type="InterPro" id="IPR016024">
    <property type="entry name" value="ARM-type_fold"/>
</dbReference>
<feature type="compositionally biased region" description="Acidic residues" evidence="8">
    <location>
        <begin position="625"/>
        <end position="656"/>
    </location>
</feature>
<evidence type="ECO:0000256" key="3">
    <source>
        <dbReference type="ARBA" id="ARBA00022454"/>
    </source>
</evidence>
<dbReference type="PANTHER" id="PTHR14418:SF5">
    <property type="entry name" value="CONDENSIN COMPLEX SUBUNIT 3"/>
    <property type="match status" value="1"/>
</dbReference>
<organism evidence="10 11">
    <name type="scientific">Tuber aestivum</name>
    <name type="common">summer truffle</name>
    <dbReference type="NCBI Taxonomy" id="59557"/>
    <lineage>
        <taxon>Eukaryota</taxon>
        <taxon>Fungi</taxon>
        <taxon>Dikarya</taxon>
        <taxon>Ascomycota</taxon>
        <taxon>Pezizomycotina</taxon>
        <taxon>Pezizomycetes</taxon>
        <taxon>Pezizales</taxon>
        <taxon>Tuberaceae</taxon>
        <taxon>Tuber</taxon>
    </lineage>
</organism>
<comment type="subcellular location">
    <subcellularLocation>
        <location evidence="1">Chromosome</location>
    </subcellularLocation>
</comment>
<keyword evidence="6" id="KW-0226">DNA condensation</keyword>
<gene>
    <name evidence="10" type="ORF">GSTUAT00007468001</name>
</gene>
<comment type="similarity">
    <text evidence="2">Belongs to the CND3 (condensin subunit 3) family.</text>
</comment>
<reference evidence="10" key="1">
    <citation type="submission" date="2015-10" db="EMBL/GenBank/DDBJ databases">
        <authorList>
            <person name="Regsiter A."/>
            <person name="william w."/>
        </authorList>
    </citation>
    <scope>NUCLEOTIDE SEQUENCE</scope>
    <source>
        <strain evidence="10">Montdore</strain>
    </source>
</reference>
<keyword evidence="11" id="KW-1185">Reference proteome</keyword>
<feature type="compositionally biased region" description="Pro residues" evidence="8">
    <location>
        <begin position="33"/>
        <end position="43"/>
    </location>
</feature>
<accession>A0A292PPC0</accession>
<name>A0A292PPC0_9PEZI</name>
<keyword evidence="4" id="KW-0132">Cell division</keyword>
<evidence type="ECO:0000256" key="5">
    <source>
        <dbReference type="ARBA" id="ARBA00022776"/>
    </source>
</evidence>
<feature type="domain" description="Nuclear condensin complex subunit 3 C-terminal" evidence="9">
    <location>
        <begin position="668"/>
        <end position="955"/>
    </location>
</feature>
<dbReference type="InterPro" id="IPR025977">
    <property type="entry name" value="Cnd3_C"/>
</dbReference>
<evidence type="ECO:0000256" key="7">
    <source>
        <dbReference type="ARBA" id="ARBA00023306"/>
    </source>
</evidence>
<sequence length="1085" mass="120088">MPARVAGSRSARARAPRKRAPAAEETSAATSPAPEPSPPPPATYTPLQDAIATIFQSAQKTTAGHRKLAITMRSIWEQCAAGTGRLGSSIGGGRVGEKAFVKEFTGFLNRVLMTKKSEVVGDRCLRFTDIFVRGLLDKGRRPTWADKPKKKDGEDERMVEGEEEVVEETSAIRFVLRLIFFLLPLIPSREKTVRYRTTQLLSLLLANALPEFPYDYSTKSNAIFKQLRSELLKRVKDRETPVRVQAVVGVIKLLEMGVGTSEDDSEDDDGEGDGNVLAALIEAMQNDPSADVRRTILYNINPTPETLPYLLERTRDTDPVTRRSVFTRLLPSLGDFRHLSIGMREKLLRWGLNDRDETVREAARRMFNYRWLEDVDGDVIEILERLDVASDGPQGGVKELALRGFWEERKDFVEKITFGDEFWEDLTAESAFLARSYNDYCRDLPSVQREAGEIDEKMPEVTKLALHLQRYLNKLVVALESEDAEAATWEFVAEQLLMIASRMDYGDEIGRRKMFALLRESLAIPELPEGVTKLIIECLAKLCVGEGDFCMLILEVIAEVHDRIADDDDEAGVADESFHSAKSDVSDDGIEDAITVRAPSVKASTPVTKAARSARKRSRSRPADEVGDTDMMDIDGAEENGEEEEQEGEGEDEDEEAKAVKELMINLKCLHIAQCLLENVSGSLKKNTHLVTMLNGLVVPAVRSHEAPVRERGLRCLGLSCLLDKTLAEENLTLFAHCFNKGHEALQIEALHIMSDILVTHGSAIFEGDSCAVEQRTLYRMFAKALKLDEVAEVQSTAAEVVCKLMLAQVIKDEELLKVLVIAYFDSATVDNQSLRQILTYFLPVYCHSRPENQTKMQKITVSTIHQLLLIRENLGEEEEMVSIATTASQMVDWTDPRKNVGGGVQAGRRGIEEKIVDPNVHVDLAIDALERVSSSSCNKEEKKVLCTMLGKLYIPADAAPEKLRELYELVVQVIGDKVATDAPSRNALNKLELLLGKIVSELERDGATEATGDELAATGDEAEAVASEATAGEASDDGEGDDTIVMTKPPRVDDLASETGRETSAAPSTEAEEQEDEDGEEDEG</sequence>
<dbReference type="AlphaFoldDB" id="A0A292PPC0"/>